<comment type="catalytic activity">
    <reaction evidence="8">
        <text>D-glucose 6-phosphate + NADP(+) = 6-phospho-D-glucono-1,5-lactone + NADPH + H(+)</text>
        <dbReference type="Rhea" id="RHEA:15841"/>
        <dbReference type="ChEBI" id="CHEBI:15378"/>
        <dbReference type="ChEBI" id="CHEBI:57783"/>
        <dbReference type="ChEBI" id="CHEBI:57955"/>
        <dbReference type="ChEBI" id="CHEBI:58349"/>
        <dbReference type="ChEBI" id="CHEBI:61548"/>
        <dbReference type="EC" id="1.1.1.49"/>
    </reaction>
    <physiologicalReaction direction="left-to-right" evidence="8">
        <dbReference type="Rhea" id="RHEA:15842"/>
    </physiologicalReaction>
</comment>
<dbReference type="GO" id="GO:0005829">
    <property type="term" value="C:cytosol"/>
    <property type="evidence" value="ECO:0007669"/>
    <property type="project" value="TreeGrafter"/>
</dbReference>
<dbReference type="Proteomes" id="UP000708208">
    <property type="component" value="Unassembled WGS sequence"/>
</dbReference>
<evidence type="ECO:0000313" key="10">
    <source>
        <dbReference type="EMBL" id="CAG7659196.1"/>
    </source>
</evidence>
<dbReference type="EMBL" id="CAJVCH010005873">
    <property type="protein sequence ID" value="CAG7659196.1"/>
    <property type="molecule type" value="Genomic_DNA"/>
</dbReference>
<gene>
    <name evidence="10" type="ORF">AFUS01_LOCUS1057</name>
</gene>
<accession>A0A8J2J1H0</accession>
<comment type="caution">
    <text evidence="10">The sequence shown here is derived from an EMBL/GenBank/DDBJ whole genome shotgun (WGS) entry which is preliminary data.</text>
</comment>
<feature type="non-terminal residue" evidence="10">
    <location>
        <position position="1"/>
    </location>
</feature>
<proteinExistence type="predicted"/>
<keyword evidence="6" id="KW-0560">Oxidoreductase</keyword>
<dbReference type="EC" id="1.1.1.49" evidence="3"/>
<evidence type="ECO:0000256" key="6">
    <source>
        <dbReference type="ARBA" id="ARBA00023002"/>
    </source>
</evidence>
<comment type="function">
    <text evidence="1">Cytosolic glucose-6-phosphate dehydrogenase that catalyzes the first and rate-limiting step of the oxidative branch within the pentose phosphate pathway/shunt, an alternative route to glycolysis for the dissimilation of carbohydrates and a major source of reducing power and metabolic intermediates for fatty acid and nucleic acid biosynthetic processes.</text>
</comment>
<dbReference type="PANTHER" id="PTHR23429:SF0">
    <property type="entry name" value="GLUCOSE-6-PHOSPHATE 1-DEHYDROGENASE"/>
    <property type="match status" value="1"/>
</dbReference>
<evidence type="ECO:0000256" key="8">
    <source>
        <dbReference type="ARBA" id="ARBA00047696"/>
    </source>
</evidence>
<evidence type="ECO:0000256" key="4">
    <source>
        <dbReference type="ARBA" id="ARBA00020444"/>
    </source>
</evidence>
<evidence type="ECO:0000256" key="7">
    <source>
        <dbReference type="ARBA" id="ARBA00023277"/>
    </source>
</evidence>
<dbReference type="PANTHER" id="PTHR23429">
    <property type="entry name" value="GLUCOSE-6-PHOSPHATE 1-DEHYDROGENASE G6PD"/>
    <property type="match status" value="1"/>
</dbReference>
<dbReference type="GO" id="GO:0050661">
    <property type="term" value="F:NADP binding"/>
    <property type="evidence" value="ECO:0007669"/>
    <property type="project" value="InterPro"/>
</dbReference>
<reference evidence="10" key="1">
    <citation type="submission" date="2021-06" db="EMBL/GenBank/DDBJ databases">
        <authorList>
            <person name="Hodson N. C."/>
            <person name="Mongue J. A."/>
            <person name="Jaron S. K."/>
        </authorList>
    </citation>
    <scope>NUCLEOTIDE SEQUENCE</scope>
</reference>
<dbReference type="OrthoDB" id="60984at2759"/>
<dbReference type="InterPro" id="IPR001282">
    <property type="entry name" value="G6P_DH"/>
</dbReference>
<name>A0A8J2J1H0_9HEXA</name>
<keyword evidence="5" id="KW-0521">NADP</keyword>
<keyword evidence="11" id="KW-1185">Reference proteome</keyword>
<comment type="pathway">
    <text evidence="2">Carbohydrate degradation.</text>
</comment>
<protein>
    <recommendedName>
        <fullName evidence="4">Glucose-6-phosphate 1-dehydrogenase</fullName>
        <ecNumber evidence="3">1.1.1.49</ecNumber>
    </recommendedName>
</protein>
<evidence type="ECO:0000313" key="11">
    <source>
        <dbReference type="Proteomes" id="UP000708208"/>
    </source>
</evidence>
<dbReference type="Pfam" id="PF00479">
    <property type="entry name" value="G6PD_N"/>
    <property type="match status" value="1"/>
</dbReference>
<organism evidence="10 11">
    <name type="scientific">Allacma fusca</name>
    <dbReference type="NCBI Taxonomy" id="39272"/>
    <lineage>
        <taxon>Eukaryota</taxon>
        <taxon>Metazoa</taxon>
        <taxon>Ecdysozoa</taxon>
        <taxon>Arthropoda</taxon>
        <taxon>Hexapoda</taxon>
        <taxon>Collembola</taxon>
        <taxon>Symphypleona</taxon>
        <taxon>Sminthuridae</taxon>
        <taxon>Allacma</taxon>
    </lineage>
</organism>
<evidence type="ECO:0000256" key="2">
    <source>
        <dbReference type="ARBA" id="ARBA00004921"/>
    </source>
</evidence>
<evidence type="ECO:0000256" key="3">
    <source>
        <dbReference type="ARBA" id="ARBA00013019"/>
    </source>
</evidence>
<dbReference type="GO" id="GO:0009051">
    <property type="term" value="P:pentose-phosphate shunt, oxidative branch"/>
    <property type="evidence" value="ECO:0007669"/>
    <property type="project" value="TreeGrafter"/>
</dbReference>
<dbReference type="GO" id="GO:0004345">
    <property type="term" value="F:glucose-6-phosphate dehydrogenase activity"/>
    <property type="evidence" value="ECO:0007669"/>
    <property type="project" value="UniProtKB-EC"/>
</dbReference>
<evidence type="ECO:0000256" key="1">
    <source>
        <dbReference type="ARBA" id="ARBA00002914"/>
    </source>
</evidence>
<evidence type="ECO:0000256" key="5">
    <source>
        <dbReference type="ARBA" id="ARBA00022857"/>
    </source>
</evidence>
<sequence>MGASGDLAKKKIYPTIWWLYRDGLLPANTTFVGYARSKMTVEQLREKCQPYMK</sequence>
<feature type="domain" description="Glucose-6-phosphate dehydrogenase NAD-binding" evidence="9">
    <location>
        <begin position="1"/>
        <end position="52"/>
    </location>
</feature>
<evidence type="ECO:0000259" key="9">
    <source>
        <dbReference type="Pfam" id="PF00479"/>
    </source>
</evidence>
<dbReference type="InterPro" id="IPR022674">
    <property type="entry name" value="G6P_DH_NAD-bd"/>
</dbReference>
<keyword evidence="7" id="KW-0119">Carbohydrate metabolism</keyword>
<dbReference type="GO" id="GO:0006006">
    <property type="term" value="P:glucose metabolic process"/>
    <property type="evidence" value="ECO:0007669"/>
    <property type="project" value="InterPro"/>
</dbReference>
<dbReference type="AlphaFoldDB" id="A0A8J2J1H0"/>